<feature type="chain" id="PRO_5003555520" description="RxLR effector protein" evidence="1">
    <location>
        <begin position="19"/>
        <end position="54"/>
    </location>
</feature>
<evidence type="ECO:0008006" key="4">
    <source>
        <dbReference type="Google" id="ProtNLM"/>
    </source>
</evidence>
<gene>
    <name evidence="2" type="ORF">CH063_14418</name>
</gene>
<protein>
    <recommendedName>
        <fullName evidence="4">RxLR effector protein</fullName>
    </recommendedName>
</protein>
<reference evidence="3" key="1">
    <citation type="journal article" date="2012" name="Nat. Genet.">
        <title>Lifestyle transitions in plant pathogenic Colletotrichum fungi deciphered by genome and transcriptome analyses.</title>
        <authorList>
            <person name="O'Connell R.J."/>
            <person name="Thon M.R."/>
            <person name="Hacquard S."/>
            <person name="Amyotte S.G."/>
            <person name="Kleemann J."/>
            <person name="Torres M.F."/>
            <person name="Damm U."/>
            <person name="Buiate E.A."/>
            <person name="Epstein L."/>
            <person name="Alkan N."/>
            <person name="Altmueller J."/>
            <person name="Alvarado-Balderrama L."/>
            <person name="Bauser C.A."/>
            <person name="Becker C."/>
            <person name="Birren B.W."/>
            <person name="Chen Z."/>
            <person name="Choi J."/>
            <person name="Crouch J.A."/>
            <person name="Duvick J.P."/>
            <person name="Farman M.A."/>
            <person name="Gan P."/>
            <person name="Heiman D."/>
            <person name="Henrissat B."/>
            <person name="Howard R.J."/>
            <person name="Kabbage M."/>
            <person name="Koch C."/>
            <person name="Kracher B."/>
            <person name="Kubo Y."/>
            <person name="Law A.D."/>
            <person name="Lebrun M.-H."/>
            <person name="Lee Y.-H."/>
            <person name="Miyara I."/>
            <person name="Moore N."/>
            <person name="Neumann U."/>
            <person name="Nordstroem K."/>
            <person name="Panaccione D.G."/>
            <person name="Panstruga R."/>
            <person name="Place M."/>
            <person name="Proctor R.H."/>
            <person name="Prusky D."/>
            <person name="Rech G."/>
            <person name="Reinhardt R."/>
            <person name="Rollins J.A."/>
            <person name="Rounsley S."/>
            <person name="Schardl C.L."/>
            <person name="Schwartz D.C."/>
            <person name="Shenoy N."/>
            <person name="Shirasu K."/>
            <person name="Sikhakolli U.R."/>
            <person name="Stueber K."/>
            <person name="Sukno S.A."/>
            <person name="Sweigard J.A."/>
            <person name="Takano Y."/>
            <person name="Takahara H."/>
            <person name="Trail F."/>
            <person name="van der Does H.C."/>
            <person name="Voll L.M."/>
            <person name="Will I."/>
            <person name="Young S."/>
            <person name="Zeng Q."/>
            <person name="Zhang J."/>
            <person name="Zhou S."/>
            <person name="Dickman M.B."/>
            <person name="Schulze-Lefert P."/>
            <person name="Ver Loren van Themaat E."/>
            <person name="Ma L.-J."/>
            <person name="Vaillancourt L.J."/>
        </authorList>
    </citation>
    <scope>NUCLEOTIDE SEQUENCE [LARGE SCALE GENOMIC DNA]</scope>
    <source>
        <strain evidence="3">IMI 349063</strain>
    </source>
</reference>
<proteinExistence type="predicted"/>
<evidence type="ECO:0000313" key="2">
    <source>
        <dbReference type="EMBL" id="CCF45285.1"/>
    </source>
</evidence>
<name>H1VYH3_COLHI</name>
<feature type="signal peptide" evidence="1">
    <location>
        <begin position="1"/>
        <end position="18"/>
    </location>
</feature>
<evidence type="ECO:0000256" key="1">
    <source>
        <dbReference type="SAM" id="SignalP"/>
    </source>
</evidence>
<dbReference type="VEuPathDB" id="FungiDB:CH63R_13670"/>
<dbReference type="EMBL" id="CACQ02007603">
    <property type="protein sequence ID" value="CCF45285.1"/>
    <property type="molecule type" value="Genomic_DNA"/>
</dbReference>
<keyword evidence="1" id="KW-0732">Signal</keyword>
<dbReference type="Proteomes" id="UP000007174">
    <property type="component" value="Unassembled WGS sequence"/>
</dbReference>
<organism evidence="2 3">
    <name type="scientific">Colletotrichum higginsianum (strain IMI 349063)</name>
    <name type="common">Crucifer anthracnose fungus</name>
    <dbReference type="NCBI Taxonomy" id="759273"/>
    <lineage>
        <taxon>Eukaryota</taxon>
        <taxon>Fungi</taxon>
        <taxon>Dikarya</taxon>
        <taxon>Ascomycota</taxon>
        <taxon>Pezizomycotina</taxon>
        <taxon>Sordariomycetes</taxon>
        <taxon>Hypocreomycetidae</taxon>
        <taxon>Glomerellales</taxon>
        <taxon>Glomerellaceae</taxon>
        <taxon>Colletotrichum</taxon>
        <taxon>Colletotrichum destructivum species complex</taxon>
    </lineage>
</organism>
<dbReference type="STRING" id="759273.H1VYH3"/>
<sequence length="54" mass="5856">MLRSIILLVLGAVTASSAHFVIPNDDQDMSGLTVNSIPAVKRVEYMRKVGRVVS</sequence>
<accession>H1VYH3</accession>
<dbReference type="HOGENOM" id="CLU_3050222_0_0_1"/>
<dbReference type="AlphaFoldDB" id="H1VYH3"/>
<evidence type="ECO:0000313" key="3">
    <source>
        <dbReference type="Proteomes" id="UP000007174"/>
    </source>
</evidence>